<dbReference type="InterPro" id="IPR009079">
    <property type="entry name" value="4_helix_cytokine-like_core"/>
</dbReference>
<dbReference type="Pfam" id="PF00103">
    <property type="entry name" value="Hormone_1"/>
    <property type="match status" value="2"/>
</dbReference>
<keyword evidence="6" id="KW-1185">Reference proteome</keyword>
<dbReference type="Gene3D" id="1.20.1250.10">
    <property type="match status" value="2"/>
</dbReference>
<keyword evidence="4" id="KW-0732">Signal</keyword>
<dbReference type="PANTHER" id="PTHR11417:SF17">
    <property type="entry name" value="PROLACTIN-7B1"/>
    <property type="match status" value="1"/>
</dbReference>
<gene>
    <name evidence="5" type="ORF">APTSU1_001327000</name>
</gene>
<comment type="caution">
    <text evidence="5">The sequence shown here is derived from an EMBL/GenBank/DDBJ whole genome shotgun (WGS) entry which is preliminary data.</text>
</comment>
<evidence type="ECO:0000313" key="6">
    <source>
        <dbReference type="Proteomes" id="UP001623349"/>
    </source>
</evidence>
<dbReference type="SUPFAM" id="SSF47266">
    <property type="entry name" value="4-helical cytokines"/>
    <property type="match status" value="2"/>
</dbReference>
<dbReference type="PROSITE" id="PS00266">
    <property type="entry name" value="SOMATOTROPIN_1"/>
    <property type="match status" value="1"/>
</dbReference>
<comment type="similarity">
    <text evidence="2">Belongs to the somatotropin/prolactin family.</text>
</comment>
<dbReference type="InterPro" id="IPR018116">
    <property type="entry name" value="Somatotropin_CS"/>
</dbReference>
<evidence type="ECO:0000256" key="1">
    <source>
        <dbReference type="ARBA" id="ARBA00004613"/>
    </source>
</evidence>
<protein>
    <submittedName>
        <fullName evidence="5">Prolactin-7B1</fullName>
    </submittedName>
</protein>
<feature type="signal peptide" evidence="4">
    <location>
        <begin position="1"/>
        <end position="15"/>
    </location>
</feature>
<evidence type="ECO:0000313" key="5">
    <source>
        <dbReference type="EMBL" id="GAB1298034.1"/>
    </source>
</evidence>
<reference evidence="5 6" key="1">
    <citation type="submission" date="2024-08" db="EMBL/GenBank/DDBJ databases">
        <title>The draft genome of Apodemus speciosus.</title>
        <authorList>
            <person name="Nabeshima K."/>
            <person name="Suzuki S."/>
            <person name="Onuma M."/>
        </authorList>
    </citation>
    <scope>NUCLEOTIDE SEQUENCE [LARGE SCALE GENOMIC DNA]</scope>
    <source>
        <strain evidence="5">IB14-021</strain>
    </source>
</reference>
<dbReference type="InterPro" id="IPR001400">
    <property type="entry name" value="Somatotropin/Prolactin"/>
</dbReference>
<feature type="chain" id="PRO_5046807584" evidence="4">
    <location>
        <begin position="16"/>
        <end position="273"/>
    </location>
</feature>
<organism evidence="5 6">
    <name type="scientific">Apodemus speciosus</name>
    <name type="common">Large Japanese field mouse</name>
    <dbReference type="NCBI Taxonomy" id="105296"/>
    <lineage>
        <taxon>Eukaryota</taxon>
        <taxon>Metazoa</taxon>
        <taxon>Chordata</taxon>
        <taxon>Craniata</taxon>
        <taxon>Vertebrata</taxon>
        <taxon>Euteleostomi</taxon>
        <taxon>Mammalia</taxon>
        <taxon>Eutheria</taxon>
        <taxon>Euarchontoglires</taxon>
        <taxon>Glires</taxon>
        <taxon>Rodentia</taxon>
        <taxon>Myomorpha</taxon>
        <taxon>Muroidea</taxon>
        <taxon>Muridae</taxon>
        <taxon>Murinae</taxon>
        <taxon>Apodemus</taxon>
    </lineage>
</organism>
<sequence>MFTWSFVYILELTRALQILLLSNLLLLENAVSVPTSGRGLGVSEMLTEDLFDDAIILSQHINGLAIETRRIFLSSNFSSDMFIAFTLQFNRHDEFVVNGLNSCHTLSLKTPKTEKEAKRISLPDFVKMIVSILHAWDNPLNHMETELKNMPGAPNAILARVKDIEVKNKILLDRIMKIAKKSTFLLLVVSKLLLWEKTASISASHTEEEGCTEHFVEEAFTNANLLAKNILKLTEQMHQEFNAQLIKQNQLILRARTYCHSTITTLQKLDLNT</sequence>
<dbReference type="Proteomes" id="UP001623349">
    <property type="component" value="Unassembled WGS sequence"/>
</dbReference>
<dbReference type="PANTHER" id="PTHR11417">
    <property type="entry name" value="SOMATOTROPIN,PROLACTIN"/>
    <property type="match status" value="1"/>
</dbReference>
<evidence type="ECO:0000256" key="2">
    <source>
        <dbReference type="ARBA" id="ARBA00008474"/>
    </source>
</evidence>
<keyword evidence="3" id="KW-0964">Secreted</keyword>
<comment type="subcellular location">
    <subcellularLocation>
        <location evidence="1">Secreted</location>
    </subcellularLocation>
</comment>
<accession>A0ABQ0FFM2</accession>
<dbReference type="EMBL" id="BAAFST010000013">
    <property type="protein sequence ID" value="GAB1298034.1"/>
    <property type="molecule type" value="Genomic_DNA"/>
</dbReference>
<proteinExistence type="inferred from homology"/>
<evidence type="ECO:0000256" key="4">
    <source>
        <dbReference type="SAM" id="SignalP"/>
    </source>
</evidence>
<name>A0ABQ0FFM2_APOSI</name>
<evidence type="ECO:0000256" key="3">
    <source>
        <dbReference type="ARBA" id="ARBA00022525"/>
    </source>
</evidence>